<name>A0ABP3J379_9BACI</name>
<feature type="region of interest" description="Disordered" evidence="5">
    <location>
        <begin position="161"/>
        <end position="191"/>
    </location>
</feature>
<sequence>MLPTQEIYWLQELNNWAEQCEESITHLKYRDNVTEEGEADIDNWLNRFSQLRGDIHDSRAQIDGDDAGEVDVDDHVYSLQNKAESLREQVASFVQELPNADIQEEETADNNTESGPPKIPVDDTEDYRTDMVTDDMATEQTETATSDDVTTEHVEMANNNTITEQTEEASNNVGDDRKESNDETNDGWQSSWTVPIGKHKLPPLPYAYNALEPHISEEIMRLHHDKHHKGYVEGLNKAEKEMEKARKRGDFSLIRHWEDEAAFNGAGHYLHTIFWYNMSPNGGGKPSGRIKQEINRTFGGWEKFKEHFSNAAEKVQAVGWAMLVWSPRSHRTEILQAEKHQNLSQQDMIPLLVLDVWEHAYYLQYQTKRKDYIDAWWNVVNWDDVNKRLEVAQNVQWTPF</sequence>
<dbReference type="PROSITE" id="PS00088">
    <property type="entry name" value="SOD_MN"/>
    <property type="match status" value="1"/>
</dbReference>
<comment type="similarity">
    <text evidence="1">Belongs to the iron/manganese superoxide dismutase family.</text>
</comment>
<dbReference type="InterPro" id="IPR036324">
    <property type="entry name" value="Mn/Fe_SOD_N_sf"/>
</dbReference>
<evidence type="ECO:0000259" key="6">
    <source>
        <dbReference type="Pfam" id="PF00081"/>
    </source>
</evidence>
<dbReference type="InterPro" id="IPR019833">
    <property type="entry name" value="Mn/Fe_SOD_BS"/>
</dbReference>
<accession>A0ABP3J379</accession>
<dbReference type="Pfam" id="PF02777">
    <property type="entry name" value="Sod_Fe_C"/>
    <property type="match status" value="1"/>
</dbReference>
<evidence type="ECO:0000259" key="7">
    <source>
        <dbReference type="Pfam" id="PF02777"/>
    </source>
</evidence>
<dbReference type="PRINTS" id="PR01703">
    <property type="entry name" value="MNSODISMTASE"/>
</dbReference>
<evidence type="ECO:0000313" key="9">
    <source>
        <dbReference type="Proteomes" id="UP001501459"/>
    </source>
</evidence>
<dbReference type="InterPro" id="IPR019831">
    <property type="entry name" value="Mn/Fe_SOD_N"/>
</dbReference>
<dbReference type="PANTHER" id="PTHR11404">
    <property type="entry name" value="SUPEROXIDE DISMUTASE 2"/>
    <property type="match status" value="1"/>
</dbReference>
<feature type="domain" description="Manganese/iron superoxide dismutase C-terminal" evidence="7">
    <location>
        <begin position="286"/>
        <end position="388"/>
    </location>
</feature>
<protein>
    <recommendedName>
        <fullName evidence="2">superoxide dismutase</fullName>
        <ecNumber evidence="2">1.15.1.1</ecNumber>
    </recommendedName>
</protein>
<dbReference type="PANTHER" id="PTHR11404:SF6">
    <property type="entry name" value="SUPEROXIDE DISMUTASE [MN], MITOCHONDRIAL"/>
    <property type="match status" value="1"/>
</dbReference>
<evidence type="ECO:0000256" key="4">
    <source>
        <dbReference type="ARBA" id="ARBA00023002"/>
    </source>
</evidence>
<proteinExistence type="inferred from homology"/>
<dbReference type="SUPFAM" id="SSF54719">
    <property type="entry name" value="Fe,Mn superoxide dismutase (SOD), C-terminal domain"/>
    <property type="match status" value="1"/>
</dbReference>
<feature type="compositionally biased region" description="Polar residues" evidence="5">
    <location>
        <begin position="161"/>
        <end position="173"/>
    </location>
</feature>
<dbReference type="Proteomes" id="UP001501459">
    <property type="component" value="Unassembled WGS sequence"/>
</dbReference>
<dbReference type="InterPro" id="IPR050265">
    <property type="entry name" value="Fe/Mn_Superoxide_Dismutase"/>
</dbReference>
<dbReference type="Pfam" id="PF00081">
    <property type="entry name" value="Sod_Fe_N"/>
    <property type="match status" value="1"/>
</dbReference>
<dbReference type="EC" id="1.15.1.1" evidence="2"/>
<organism evidence="8 9">
    <name type="scientific">Lentibacillus halophilus</name>
    <dbReference type="NCBI Taxonomy" id="295065"/>
    <lineage>
        <taxon>Bacteria</taxon>
        <taxon>Bacillati</taxon>
        <taxon>Bacillota</taxon>
        <taxon>Bacilli</taxon>
        <taxon>Bacillales</taxon>
        <taxon>Bacillaceae</taxon>
        <taxon>Lentibacillus</taxon>
    </lineage>
</organism>
<dbReference type="SUPFAM" id="SSF46609">
    <property type="entry name" value="Fe,Mn superoxide dismutase (SOD), N-terminal domain"/>
    <property type="match status" value="1"/>
</dbReference>
<dbReference type="InterPro" id="IPR036314">
    <property type="entry name" value="SOD_C_sf"/>
</dbReference>
<dbReference type="InterPro" id="IPR019832">
    <property type="entry name" value="Mn/Fe_SOD_C"/>
</dbReference>
<gene>
    <name evidence="8" type="ORF">GCM10008983_12980</name>
</gene>
<reference evidence="9" key="1">
    <citation type="journal article" date="2019" name="Int. J. Syst. Evol. Microbiol.">
        <title>The Global Catalogue of Microorganisms (GCM) 10K type strain sequencing project: providing services to taxonomists for standard genome sequencing and annotation.</title>
        <authorList>
            <consortium name="The Broad Institute Genomics Platform"/>
            <consortium name="The Broad Institute Genome Sequencing Center for Infectious Disease"/>
            <person name="Wu L."/>
            <person name="Ma J."/>
        </authorList>
    </citation>
    <scope>NUCLEOTIDE SEQUENCE [LARGE SCALE GENOMIC DNA]</scope>
    <source>
        <strain evidence="9">JCM 12149</strain>
    </source>
</reference>
<keyword evidence="4" id="KW-0560">Oxidoreductase</keyword>
<keyword evidence="9" id="KW-1185">Reference proteome</keyword>
<evidence type="ECO:0000256" key="1">
    <source>
        <dbReference type="ARBA" id="ARBA00008714"/>
    </source>
</evidence>
<evidence type="ECO:0000313" key="8">
    <source>
        <dbReference type="EMBL" id="GAA0437523.1"/>
    </source>
</evidence>
<evidence type="ECO:0000256" key="2">
    <source>
        <dbReference type="ARBA" id="ARBA00012682"/>
    </source>
</evidence>
<comment type="caution">
    <text evidence="8">The sequence shown here is derived from an EMBL/GenBank/DDBJ whole genome shotgun (WGS) entry which is preliminary data.</text>
</comment>
<evidence type="ECO:0000256" key="3">
    <source>
        <dbReference type="ARBA" id="ARBA00022723"/>
    </source>
</evidence>
<evidence type="ECO:0000256" key="5">
    <source>
        <dbReference type="SAM" id="MobiDB-lite"/>
    </source>
</evidence>
<feature type="domain" description="Manganese/iron superoxide dismutase N-terminal" evidence="6">
    <location>
        <begin position="198"/>
        <end position="279"/>
    </location>
</feature>
<dbReference type="InterPro" id="IPR001189">
    <property type="entry name" value="Mn/Fe_SOD"/>
</dbReference>
<feature type="region of interest" description="Disordered" evidence="5">
    <location>
        <begin position="104"/>
        <end position="126"/>
    </location>
</feature>
<dbReference type="Gene3D" id="1.10.287.990">
    <property type="entry name" value="Fe,Mn superoxide dismutase (SOD) domain"/>
    <property type="match status" value="1"/>
</dbReference>
<dbReference type="Gene3D" id="3.55.40.20">
    <property type="entry name" value="Iron/manganese superoxide dismutase, C-terminal domain"/>
    <property type="match status" value="1"/>
</dbReference>
<dbReference type="EMBL" id="BAAADM010000032">
    <property type="protein sequence ID" value="GAA0437523.1"/>
    <property type="molecule type" value="Genomic_DNA"/>
</dbReference>
<keyword evidence="3" id="KW-0479">Metal-binding</keyword>